<comment type="caution">
    <text evidence="2">The sequence shown here is derived from an EMBL/GenBank/DDBJ whole genome shotgun (WGS) entry which is preliminary data.</text>
</comment>
<accession>A0A3P1WQQ4</accession>
<dbReference type="OrthoDB" id="3607295at2"/>
<feature type="domain" description="Thiopeptide-type bacteriocin biosynthesis" evidence="1">
    <location>
        <begin position="26"/>
        <end position="352"/>
    </location>
</feature>
<evidence type="ECO:0000313" key="2">
    <source>
        <dbReference type="EMBL" id="RRD47650.1"/>
    </source>
</evidence>
<name>A0A3P1WQQ4_9ACTN</name>
<evidence type="ECO:0000313" key="3">
    <source>
        <dbReference type="Proteomes" id="UP000280935"/>
    </source>
</evidence>
<proteinExistence type="predicted"/>
<dbReference type="EMBL" id="RQYT01000060">
    <property type="protein sequence ID" value="RRD47650.1"/>
    <property type="molecule type" value="Genomic_DNA"/>
</dbReference>
<sequence>MVRYVLINEGDFPMGFNEQLGFGGSWHAFHIHYTSNPNPLLVECLNPLILKLRQEQLVNDYFFVRYWLEGPHVRLRLRASVDAASQAIGMLVHRSCSEFFHRRPAVYTVDSELTHELYRSMFLAEYSAEEWEARYGLDGRMPIQPNNTVQVATYLPEITRYGGPCGIRLSEWHFQESSRIVLNLLSRVNMHLRTVTFGIAAQMMVVMASVFIPRRESLLDFFNGYEEYWARLYVDSRVDWRGKYERMLSSGDGSVRSQLQRVYEFAVGERDLEVSFLVEWRSHCIQLYSRIVELTFKGELVFEGGGSGLPVVADDPGQSARVLLGSYLHMHNNRLGVTPNDEAYLAHVVRHSLRI</sequence>
<protein>
    <submittedName>
        <fullName evidence="2">Lantibiotic biosynthesis protein</fullName>
    </submittedName>
</protein>
<gene>
    <name evidence="2" type="ORF">EII35_14705</name>
</gene>
<dbReference type="InterPro" id="IPR023809">
    <property type="entry name" value="Thiopep_bacteriocin_synth_dom"/>
</dbReference>
<reference evidence="2 3" key="1">
    <citation type="submission" date="2018-11" db="EMBL/GenBank/DDBJ databases">
        <title>Genomes From Bacteria Associated with the Canine Oral Cavity: a Test Case for Automated Genome-Based Taxonomic Assignment.</title>
        <authorList>
            <person name="Coil D.A."/>
            <person name="Jospin G."/>
            <person name="Darling A.E."/>
            <person name="Wallis C."/>
            <person name="Davis I.J."/>
            <person name="Harris S."/>
            <person name="Eisen J.A."/>
            <person name="Holcombe L.J."/>
            <person name="O'Flynn C."/>
        </authorList>
    </citation>
    <scope>NUCLEOTIDE SEQUENCE [LARGE SCALE GENOMIC DNA]</scope>
    <source>
        <strain evidence="2 3">OH2822_COT-296</strain>
    </source>
</reference>
<dbReference type="AlphaFoldDB" id="A0A3P1WQQ4"/>
<evidence type="ECO:0000259" key="1">
    <source>
        <dbReference type="Pfam" id="PF14028"/>
    </source>
</evidence>
<dbReference type="Pfam" id="PF14028">
    <property type="entry name" value="Lant_dehydr_C"/>
    <property type="match status" value="1"/>
</dbReference>
<organism evidence="2 3">
    <name type="scientific">Arachnia propionica</name>
    <dbReference type="NCBI Taxonomy" id="1750"/>
    <lineage>
        <taxon>Bacteria</taxon>
        <taxon>Bacillati</taxon>
        <taxon>Actinomycetota</taxon>
        <taxon>Actinomycetes</taxon>
        <taxon>Propionibacteriales</taxon>
        <taxon>Propionibacteriaceae</taxon>
        <taxon>Arachnia</taxon>
    </lineage>
</organism>
<dbReference type="Proteomes" id="UP000280935">
    <property type="component" value="Unassembled WGS sequence"/>
</dbReference>